<accession>A0A1H1TFG1</accession>
<evidence type="ECO:0000256" key="2">
    <source>
        <dbReference type="ARBA" id="ARBA00012438"/>
    </source>
</evidence>
<keyword evidence="3" id="KW-0597">Phosphoprotein</keyword>
<dbReference type="InterPro" id="IPR003594">
    <property type="entry name" value="HATPase_dom"/>
</dbReference>
<dbReference type="InterPro" id="IPR005467">
    <property type="entry name" value="His_kinase_dom"/>
</dbReference>
<dbReference type="GO" id="GO:0000155">
    <property type="term" value="F:phosphorelay sensor kinase activity"/>
    <property type="evidence" value="ECO:0007669"/>
    <property type="project" value="InterPro"/>
</dbReference>
<dbReference type="SUPFAM" id="SSF55874">
    <property type="entry name" value="ATPase domain of HSP90 chaperone/DNA topoisomerase II/histidine kinase"/>
    <property type="match status" value="1"/>
</dbReference>
<dbReference type="AlphaFoldDB" id="A0A1H1TFG1"/>
<dbReference type="PROSITE" id="PS50109">
    <property type="entry name" value="HIS_KIN"/>
    <property type="match status" value="1"/>
</dbReference>
<dbReference type="RefSeq" id="WP_091370708.1">
    <property type="nucleotide sequence ID" value="NZ_LT629740.1"/>
</dbReference>
<dbReference type="Pfam" id="PF02518">
    <property type="entry name" value="HATPase_c"/>
    <property type="match status" value="1"/>
</dbReference>
<keyword evidence="4" id="KW-1133">Transmembrane helix</keyword>
<evidence type="ECO:0000256" key="1">
    <source>
        <dbReference type="ARBA" id="ARBA00000085"/>
    </source>
</evidence>
<reference evidence="6 7" key="1">
    <citation type="submission" date="2016-10" db="EMBL/GenBank/DDBJ databases">
        <authorList>
            <person name="de Groot N.N."/>
        </authorList>
    </citation>
    <scope>NUCLEOTIDE SEQUENCE [LARGE SCALE GENOMIC DNA]</scope>
    <source>
        <strain evidence="6 7">MP1X4</strain>
    </source>
</reference>
<evidence type="ECO:0000259" key="5">
    <source>
        <dbReference type="PROSITE" id="PS50109"/>
    </source>
</evidence>
<dbReference type="Gene3D" id="3.30.565.10">
    <property type="entry name" value="Histidine kinase-like ATPase, C-terminal domain"/>
    <property type="match status" value="1"/>
</dbReference>
<dbReference type="EC" id="2.7.13.3" evidence="2"/>
<dbReference type="InterPro" id="IPR036097">
    <property type="entry name" value="HisK_dim/P_sf"/>
</dbReference>
<dbReference type="STRING" id="652787.SAMN05216490_1430"/>
<keyword evidence="4" id="KW-0812">Transmembrane</keyword>
<feature type="transmembrane region" description="Helical" evidence="4">
    <location>
        <begin position="33"/>
        <end position="51"/>
    </location>
</feature>
<feature type="domain" description="Histidine kinase" evidence="5">
    <location>
        <begin position="199"/>
        <end position="437"/>
    </location>
</feature>
<keyword evidence="4" id="KW-0472">Membrane</keyword>
<gene>
    <name evidence="6" type="ORF">SAMN05216490_1430</name>
</gene>
<evidence type="ECO:0000256" key="3">
    <source>
        <dbReference type="ARBA" id="ARBA00022553"/>
    </source>
</evidence>
<evidence type="ECO:0000313" key="7">
    <source>
        <dbReference type="Proteomes" id="UP000199679"/>
    </source>
</evidence>
<protein>
    <recommendedName>
        <fullName evidence="2">histidine kinase</fullName>
        <ecNumber evidence="2">2.7.13.3</ecNumber>
    </recommendedName>
</protein>
<organism evidence="6 7">
    <name type="scientific">Mucilaginibacter mallensis</name>
    <dbReference type="NCBI Taxonomy" id="652787"/>
    <lineage>
        <taxon>Bacteria</taxon>
        <taxon>Pseudomonadati</taxon>
        <taxon>Bacteroidota</taxon>
        <taxon>Sphingobacteriia</taxon>
        <taxon>Sphingobacteriales</taxon>
        <taxon>Sphingobacteriaceae</taxon>
        <taxon>Mucilaginibacter</taxon>
    </lineage>
</organism>
<dbReference type="Gene3D" id="1.10.287.130">
    <property type="match status" value="1"/>
</dbReference>
<keyword evidence="7" id="KW-1185">Reference proteome</keyword>
<dbReference type="SUPFAM" id="SSF47384">
    <property type="entry name" value="Homodimeric domain of signal transducing histidine kinase"/>
    <property type="match status" value="1"/>
</dbReference>
<dbReference type="Pfam" id="PF00512">
    <property type="entry name" value="HisKA"/>
    <property type="match status" value="1"/>
</dbReference>
<dbReference type="PRINTS" id="PR00344">
    <property type="entry name" value="BCTRLSENSOR"/>
</dbReference>
<dbReference type="InterPro" id="IPR004358">
    <property type="entry name" value="Sig_transdc_His_kin-like_C"/>
</dbReference>
<comment type="catalytic activity">
    <reaction evidence="1">
        <text>ATP + protein L-histidine = ADP + protein N-phospho-L-histidine.</text>
        <dbReference type="EC" id="2.7.13.3"/>
    </reaction>
</comment>
<dbReference type="PANTHER" id="PTHR43065">
    <property type="entry name" value="SENSOR HISTIDINE KINASE"/>
    <property type="match status" value="1"/>
</dbReference>
<dbReference type="Proteomes" id="UP000199679">
    <property type="component" value="Chromosome I"/>
</dbReference>
<proteinExistence type="predicted"/>
<dbReference type="EMBL" id="LT629740">
    <property type="protein sequence ID" value="SDS59045.1"/>
    <property type="molecule type" value="Genomic_DNA"/>
</dbReference>
<feature type="transmembrane region" description="Helical" evidence="4">
    <location>
        <begin position="116"/>
        <end position="134"/>
    </location>
</feature>
<evidence type="ECO:0000256" key="4">
    <source>
        <dbReference type="SAM" id="Phobius"/>
    </source>
</evidence>
<dbReference type="PANTHER" id="PTHR43065:SF42">
    <property type="entry name" value="TWO-COMPONENT SENSOR PPRA"/>
    <property type="match status" value="1"/>
</dbReference>
<name>A0A1H1TFG1_MUCMA</name>
<dbReference type="CDD" id="cd00082">
    <property type="entry name" value="HisKA"/>
    <property type="match status" value="1"/>
</dbReference>
<dbReference type="OrthoDB" id="9806995at2"/>
<evidence type="ECO:0000313" key="6">
    <source>
        <dbReference type="EMBL" id="SDS59045.1"/>
    </source>
</evidence>
<dbReference type="SMART" id="SM00387">
    <property type="entry name" value="HATPase_c"/>
    <property type="match status" value="1"/>
</dbReference>
<keyword evidence="6" id="KW-0808">Transferase</keyword>
<sequence length="437" mass="49131">MQFFYYLAAFLLVNRLGKSLKYTPLALKWKTMISYGQWGVLIVGIMCSVYVGDWDWAKDILGSGVLLGIVLFIDREADFKHFKSYSFAHYPLIAVGFITGLTELIAEDFYEKHDEYFVVATVAAFIWIFGRWATSKKQQEEIRIVGARNAELDMLVAQRTQELTNQKNELEKTVSLLQTTQEQLIQSEKLASLGELTAGIAHEIQNPLNFVNNFSEVSVELLDEMEQELNDGNMEEVIAIANDIKQNLEKIRHHGQRADNIVKSMLQHSRASTGQKEPTDINALADEYFRLSYHGLRAKDKSFNAELVTDFDATLPKVNVLQQDLGRVLLNLYNNAFYAVQQKQKTATSDYKPIVKVSTAVVNKSLQIKVEDNGIGIPDAVKDKILQPFFTTKPTGEGTGLGLSLSYDIVAKGHGGKIDIDSKEGEYTKFIVILPIS</sequence>
<dbReference type="InterPro" id="IPR003661">
    <property type="entry name" value="HisK_dim/P_dom"/>
</dbReference>
<feature type="transmembrane region" description="Helical" evidence="4">
    <location>
        <begin position="85"/>
        <end position="104"/>
    </location>
</feature>
<dbReference type="InterPro" id="IPR036890">
    <property type="entry name" value="HATPase_C_sf"/>
</dbReference>
<dbReference type="SMART" id="SM00388">
    <property type="entry name" value="HisKA"/>
    <property type="match status" value="1"/>
</dbReference>
<keyword evidence="6" id="KW-0418">Kinase</keyword>